<dbReference type="InterPro" id="IPR011054">
    <property type="entry name" value="Rudment_hybrid_motif"/>
</dbReference>
<dbReference type="InterPro" id="IPR001882">
    <property type="entry name" value="Biotin_BS"/>
</dbReference>
<keyword evidence="7" id="KW-0092">Biotin</keyword>
<dbReference type="InterPro" id="IPR011761">
    <property type="entry name" value="ATP-grasp"/>
</dbReference>
<protein>
    <recommendedName>
        <fullName evidence="3">acetyl-CoA carboxylase</fullName>
        <ecNumber evidence="3">6.4.1.2</ecNumber>
    </recommendedName>
</protein>
<dbReference type="SMART" id="SM00878">
    <property type="entry name" value="Biotin_carb_C"/>
    <property type="match status" value="1"/>
</dbReference>
<dbReference type="SUPFAM" id="SSF52096">
    <property type="entry name" value="ClpP/crotonase"/>
    <property type="match status" value="2"/>
</dbReference>
<comment type="pathway">
    <text evidence="2">Lipid metabolism; malonyl-CoA biosynthesis; malonyl-CoA from acetyl-CoA: step 1/1.</text>
</comment>
<dbReference type="InterPro" id="IPR005481">
    <property type="entry name" value="BC-like_N"/>
</dbReference>
<keyword evidence="5 9" id="KW-0547">Nucleotide-binding</keyword>
<dbReference type="PROSITE" id="PS50979">
    <property type="entry name" value="BC"/>
    <property type="match status" value="1"/>
</dbReference>
<dbReference type="PROSITE" id="PS50980">
    <property type="entry name" value="COA_CT_NTER"/>
    <property type="match status" value="1"/>
</dbReference>
<keyword evidence="6 9" id="KW-0067">ATP-binding</keyword>
<dbReference type="SUPFAM" id="SSF52440">
    <property type="entry name" value="PreATP-grasp domain"/>
    <property type="match status" value="1"/>
</dbReference>
<evidence type="ECO:0000256" key="7">
    <source>
        <dbReference type="ARBA" id="ARBA00023267"/>
    </source>
</evidence>
<evidence type="ECO:0000256" key="1">
    <source>
        <dbReference type="ARBA" id="ARBA00001953"/>
    </source>
</evidence>
<dbReference type="PROSITE" id="PS50975">
    <property type="entry name" value="ATP_GRASP"/>
    <property type="match status" value="1"/>
</dbReference>
<evidence type="ECO:0000313" key="10">
    <source>
        <dbReference type="EMBL" id="SPD65549.1"/>
    </source>
</evidence>
<dbReference type="Proteomes" id="UP000254259">
    <property type="component" value="Chromosome CBM2636"/>
</dbReference>
<dbReference type="SUPFAM" id="SSF51246">
    <property type="entry name" value="Rudiment single hybrid motif"/>
    <property type="match status" value="1"/>
</dbReference>
<dbReference type="InterPro" id="IPR000089">
    <property type="entry name" value="Biotin_lipoyl"/>
</dbReference>
<evidence type="ECO:0000256" key="4">
    <source>
        <dbReference type="ARBA" id="ARBA00022598"/>
    </source>
</evidence>
<name>A0A976AHQ1_9BURK</name>
<dbReference type="Pfam" id="PF02785">
    <property type="entry name" value="Biotin_carb_C"/>
    <property type="match status" value="1"/>
</dbReference>
<evidence type="ECO:0000256" key="6">
    <source>
        <dbReference type="ARBA" id="ARBA00022840"/>
    </source>
</evidence>
<dbReference type="InterPro" id="IPR011053">
    <property type="entry name" value="Single_hybrid_motif"/>
</dbReference>
<dbReference type="CDD" id="cd06850">
    <property type="entry name" value="biotinyl_domain"/>
    <property type="match status" value="1"/>
</dbReference>
<dbReference type="PANTHER" id="PTHR48095">
    <property type="entry name" value="PYRUVATE CARBOXYLASE SUBUNIT A"/>
    <property type="match status" value="1"/>
</dbReference>
<reference evidence="10 11" key="1">
    <citation type="submission" date="2018-01" db="EMBL/GenBank/DDBJ databases">
        <authorList>
            <person name="Clerissi C."/>
        </authorList>
    </citation>
    <scope>NUCLEOTIDE SEQUENCE [LARGE SCALE GENOMIC DNA]</scope>
    <source>
        <strain evidence="10">Cupriavidus taiwanensis SWF 66322</strain>
    </source>
</reference>
<accession>A0A976AHQ1</accession>
<dbReference type="Gene3D" id="3.90.226.10">
    <property type="entry name" value="2-enoyl-CoA Hydratase, Chain A, domain 1"/>
    <property type="match status" value="2"/>
</dbReference>
<evidence type="ECO:0000256" key="2">
    <source>
        <dbReference type="ARBA" id="ARBA00004956"/>
    </source>
</evidence>
<gene>
    <name evidence="10" type="ORF">CBM2636_20067</name>
</gene>
<dbReference type="InterPro" id="IPR011764">
    <property type="entry name" value="Biotin_carboxylation_dom"/>
</dbReference>
<organism evidence="10 11">
    <name type="scientific">Cupriavidus taiwanensis</name>
    <dbReference type="NCBI Taxonomy" id="164546"/>
    <lineage>
        <taxon>Bacteria</taxon>
        <taxon>Pseudomonadati</taxon>
        <taxon>Pseudomonadota</taxon>
        <taxon>Betaproteobacteria</taxon>
        <taxon>Burkholderiales</taxon>
        <taxon>Burkholderiaceae</taxon>
        <taxon>Cupriavidus</taxon>
    </lineage>
</organism>
<dbReference type="Pfam" id="PF02786">
    <property type="entry name" value="CPSase_L_D2"/>
    <property type="match status" value="1"/>
</dbReference>
<dbReference type="Pfam" id="PF00364">
    <property type="entry name" value="Biotin_lipoyl"/>
    <property type="match status" value="1"/>
</dbReference>
<dbReference type="InterPro" id="IPR011762">
    <property type="entry name" value="COA_CT_N"/>
</dbReference>
<dbReference type="SUPFAM" id="SSF56059">
    <property type="entry name" value="Glutathione synthetase ATP-binding domain-like"/>
    <property type="match status" value="1"/>
</dbReference>
<dbReference type="InterPro" id="IPR016185">
    <property type="entry name" value="PreATP-grasp_dom_sf"/>
</dbReference>
<dbReference type="GO" id="GO:0046872">
    <property type="term" value="F:metal ion binding"/>
    <property type="evidence" value="ECO:0007669"/>
    <property type="project" value="InterPro"/>
</dbReference>
<dbReference type="EMBL" id="LT984813">
    <property type="protein sequence ID" value="SPD65549.1"/>
    <property type="molecule type" value="Genomic_DNA"/>
</dbReference>
<evidence type="ECO:0000256" key="9">
    <source>
        <dbReference type="PROSITE-ProRule" id="PRU00409"/>
    </source>
</evidence>
<proteinExistence type="predicted"/>
<dbReference type="InterPro" id="IPR013815">
    <property type="entry name" value="ATP_grasp_subdomain_1"/>
</dbReference>
<evidence type="ECO:0000256" key="3">
    <source>
        <dbReference type="ARBA" id="ARBA00013058"/>
    </source>
</evidence>
<dbReference type="AlphaFoldDB" id="A0A976AHQ1"/>
<dbReference type="Gene3D" id="2.40.50.100">
    <property type="match status" value="1"/>
</dbReference>
<dbReference type="InterPro" id="IPR051602">
    <property type="entry name" value="ACC_Biotin_Carboxylase"/>
</dbReference>
<comment type="cofactor">
    <cofactor evidence="1">
        <name>biotin</name>
        <dbReference type="ChEBI" id="CHEBI:57586"/>
    </cofactor>
</comment>
<dbReference type="PROSITE" id="PS00867">
    <property type="entry name" value="CPSASE_2"/>
    <property type="match status" value="1"/>
</dbReference>
<dbReference type="GO" id="GO:0005524">
    <property type="term" value="F:ATP binding"/>
    <property type="evidence" value="ECO:0007669"/>
    <property type="project" value="UniProtKB-UniRule"/>
</dbReference>
<dbReference type="EC" id="6.4.1.2" evidence="3"/>
<dbReference type="InterPro" id="IPR011763">
    <property type="entry name" value="COA_CT_C"/>
</dbReference>
<dbReference type="InterPro" id="IPR005482">
    <property type="entry name" value="Biotin_COase_C"/>
</dbReference>
<dbReference type="InterPro" id="IPR029045">
    <property type="entry name" value="ClpP/crotonase-like_dom_sf"/>
</dbReference>
<dbReference type="Pfam" id="PF00289">
    <property type="entry name" value="Biotin_carb_N"/>
    <property type="match status" value="1"/>
</dbReference>
<dbReference type="Gene3D" id="3.40.50.20">
    <property type="match status" value="1"/>
</dbReference>
<keyword evidence="8" id="KW-0511">Multifunctional enzyme</keyword>
<dbReference type="SUPFAM" id="SSF51230">
    <property type="entry name" value="Single hybrid motif"/>
    <property type="match status" value="1"/>
</dbReference>
<dbReference type="PANTHER" id="PTHR48095:SF5">
    <property type="entry name" value="BLL7292 PROTEIN"/>
    <property type="match status" value="1"/>
</dbReference>
<dbReference type="InterPro" id="IPR005479">
    <property type="entry name" value="CPAse_ATP-bd"/>
</dbReference>
<evidence type="ECO:0000313" key="11">
    <source>
        <dbReference type="Proteomes" id="UP000254259"/>
    </source>
</evidence>
<dbReference type="PROSITE" id="PS00188">
    <property type="entry name" value="BIOTIN"/>
    <property type="match status" value="1"/>
</dbReference>
<dbReference type="PROSITE" id="PS50968">
    <property type="entry name" value="BIOTINYL_LIPOYL"/>
    <property type="match status" value="1"/>
</dbReference>
<dbReference type="InterPro" id="IPR034733">
    <property type="entry name" value="AcCoA_carboxyl_beta"/>
</dbReference>
<evidence type="ECO:0000256" key="8">
    <source>
        <dbReference type="ARBA" id="ARBA00023268"/>
    </source>
</evidence>
<dbReference type="PROSITE" id="PS50989">
    <property type="entry name" value="COA_CT_CTER"/>
    <property type="match status" value="1"/>
</dbReference>
<evidence type="ECO:0000256" key="5">
    <source>
        <dbReference type="ARBA" id="ARBA00022741"/>
    </source>
</evidence>
<dbReference type="GO" id="GO:0003989">
    <property type="term" value="F:acetyl-CoA carboxylase activity"/>
    <property type="evidence" value="ECO:0007669"/>
    <property type="project" value="UniProtKB-EC"/>
</dbReference>
<dbReference type="Gene3D" id="3.30.1490.20">
    <property type="entry name" value="ATP-grasp fold, A domain"/>
    <property type="match status" value="1"/>
</dbReference>
<sequence length="1116" mass="117693">MEGDIVKKLLIANRGEIALRVQRAARDLGIATVAVYATDDANSRHRLLADEAVALQGEGAAAYLDIDAILGAARATGCDAIHPGYGFLSERADFASACAAAQIVFVGPEPGHLALFGDKGRALALAARCGVPVMSATPGGATLDAVTAFFDEQDGAGVVLKAVGGGGGRGMRVVRERDALPEAYVRCRSEARSAFGIDALYAERLVARARHIEVQIAADGDSVIALGERDCTLQRRFQKVVEIAPSPALDAALRQRIVDAACTLAREARYRSLGTFEFLVEEPGHGAGRDGAALPFVFIEANPRLQVEHTVTEQVTGIDLVAVQLGLAQGRRLSELGLDPHHPPRTRGYAIQVRVNAEATDAQGLARPAQGRLERFDPPTGPDVRVDTHGYTGYAPSAQYDTLLAKLIVTSASDHFGDAVRRLQRALAEFNIAGIATNLDLLRALAEHDDFASQHVHTRYMETALPALLERAAQIGAQHAARQALAGAPVAPVAALSSTASFEEQLGEGLCAVRAPMNGRVIELARENDVVKAGQTVAVLDAMKMEHAIVAEQAGRVIDLRSASGEQVAEGQVLLVLEPADAGAHAAGDTECADPAAIRPDLQRVLDRHAFLYDAARPEAVARRHARGQRTARENVDDLCDAGSFREYGGLALAAQASRRSEADLIANTPADGLITGTGSVNGSLFAPERARCAVLAYDATVLAGTQGKRNHTKTDRILEVALRNRLPTVIFAEGGGGRPGDVDFPTVAGLYQPSFGAFAELSGEVPVIGIASGRCFAGNAALLGCCDLIVATRNANIGMAGPAMIEGGGLGVFRPEDIGPAAVQYHNGVADLLVDDEAAAVAAAKHYLSMFQGRLQTWQAPDPLALRHVVPENRLRVYDTRAAIDGLADTGSVLELRAGFGTGIHTALARIEGRPVGILANNPRHLGGAIDADAADKAARFMQLCNAHGLPIVSLIDTPGFMVGPEVEARAQVRHVSRMFVTGAKLRVPFVAVVLRKGYGLGAMAMAAGGFRAPSFTVSWPTGEFGGMGLEGAVRLGFRKELEALPEGPQRDALYQQLVAQMYERGHAINAAAALELDAVIDPAATRQWLVSGLDAGAADPHRAQRPIRAFVDAW</sequence>
<keyword evidence="4" id="KW-0436">Ligase</keyword>
<dbReference type="Gene3D" id="3.30.470.20">
    <property type="entry name" value="ATP-grasp fold, B domain"/>
    <property type="match status" value="1"/>
</dbReference>
<dbReference type="Pfam" id="PF01039">
    <property type="entry name" value="Carboxyl_trans"/>
    <property type="match status" value="1"/>
</dbReference>